<dbReference type="Pfam" id="PF19686">
    <property type="entry name" value="DUF6188"/>
    <property type="match status" value="1"/>
</dbReference>
<sequence>MPVGLRPLLDIAGARCSQAGSDEHGNLHLRFSTGHQIDVAGDGQLAAWDLYGKNHGYMACLTHGGVHFIRHDACTTRGDVALSGQ</sequence>
<evidence type="ECO:0000313" key="2">
    <source>
        <dbReference type="Proteomes" id="UP000192374"/>
    </source>
</evidence>
<protein>
    <submittedName>
        <fullName evidence="1">Uncharacterized protein</fullName>
    </submittedName>
</protein>
<dbReference type="EMBL" id="MVIC01000038">
    <property type="protein sequence ID" value="ORB12123.1"/>
    <property type="molecule type" value="Genomic_DNA"/>
</dbReference>
<dbReference type="InterPro" id="IPR046179">
    <property type="entry name" value="DUF6188"/>
</dbReference>
<organism evidence="1 2">
    <name type="scientific">Mycobacterium noviomagense</name>
    <dbReference type="NCBI Taxonomy" id="459858"/>
    <lineage>
        <taxon>Bacteria</taxon>
        <taxon>Bacillati</taxon>
        <taxon>Actinomycetota</taxon>
        <taxon>Actinomycetes</taxon>
        <taxon>Mycobacteriales</taxon>
        <taxon>Mycobacteriaceae</taxon>
        <taxon>Mycobacterium</taxon>
    </lineage>
</organism>
<keyword evidence="2" id="KW-1185">Reference proteome</keyword>
<evidence type="ECO:0000313" key="1">
    <source>
        <dbReference type="EMBL" id="ORB12123.1"/>
    </source>
</evidence>
<proteinExistence type="predicted"/>
<gene>
    <name evidence="1" type="ORF">BST37_17140</name>
</gene>
<accession>A0ABX3T456</accession>
<reference evidence="1 2" key="1">
    <citation type="submission" date="2017-02" db="EMBL/GenBank/DDBJ databases">
        <title>The new phylogeny of genus Mycobacterium.</title>
        <authorList>
            <person name="Tortoli E."/>
            <person name="Trovato A."/>
            <person name="Cirillo D.M."/>
        </authorList>
    </citation>
    <scope>NUCLEOTIDE SEQUENCE [LARGE SCALE GENOMIC DNA]</scope>
    <source>
        <strain evidence="1 2">DSM 45145</strain>
    </source>
</reference>
<dbReference type="Proteomes" id="UP000192374">
    <property type="component" value="Unassembled WGS sequence"/>
</dbReference>
<name>A0ABX3T456_9MYCO</name>
<comment type="caution">
    <text evidence="1">The sequence shown here is derived from an EMBL/GenBank/DDBJ whole genome shotgun (WGS) entry which is preliminary data.</text>
</comment>